<dbReference type="InterPro" id="IPR036237">
    <property type="entry name" value="Xyl_isomerase-like_sf"/>
</dbReference>
<dbReference type="EMBL" id="BARS01021188">
    <property type="protein sequence ID" value="GAG13925.1"/>
    <property type="molecule type" value="Genomic_DNA"/>
</dbReference>
<gene>
    <name evidence="3" type="ORF">S01H1_34070</name>
</gene>
<dbReference type="InterPro" id="IPR050417">
    <property type="entry name" value="Sugar_Epim/Isomerase"/>
</dbReference>
<feature type="domain" description="Xylose isomerase-like TIM barrel" evidence="2">
    <location>
        <begin position="20"/>
        <end position="141"/>
    </location>
</feature>
<protein>
    <recommendedName>
        <fullName evidence="2">Xylose isomerase-like TIM barrel domain-containing protein</fullName>
    </recommendedName>
</protein>
<dbReference type="InterPro" id="IPR013022">
    <property type="entry name" value="Xyl_isomerase-like_TIM-brl"/>
</dbReference>
<evidence type="ECO:0000259" key="2">
    <source>
        <dbReference type="Pfam" id="PF01261"/>
    </source>
</evidence>
<sequence>MQFSLCIDSIYPKDNLKEKLEKIKQAGFKFIEFWDWRDKDFNLIMDSRLKVSNFSGNRISSLTLDNKEKVIQEINTSIDIAKRLKCERIMLLSDILEGDGSVKTNSLSSEKKLLRLYDNLRVLVEVAKKRGIMLVIEPLNSLKDHKNYFLD</sequence>
<dbReference type="PANTHER" id="PTHR43489">
    <property type="entry name" value="ISOMERASE"/>
    <property type="match status" value="1"/>
</dbReference>
<dbReference type="SUPFAM" id="SSF51658">
    <property type="entry name" value="Xylose isomerase-like"/>
    <property type="match status" value="1"/>
</dbReference>
<evidence type="ECO:0000256" key="1">
    <source>
        <dbReference type="ARBA" id="ARBA00023235"/>
    </source>
</evidence>
<feature type="non-terminal residue" evidence="3">
    <location>
        <position position="151"/>
    </location>
</feature>
<reference evidence="3" key="1">
    <citation type="journal article" date="2014" name="Front. Microbiol.">
        <title>High frequency of phylogenetically diverse reductive dehalogenase-homologous genes in deep subseafloor sedimentary metagenomes.</title>
        <authorList>
            <person name="Kawai M."/>
            <person name="Futagami T."/>
            <person name="Toyoda A."/>
            <person name="Takaki Y."/>
            <person name="Nishi S."/>
            <person name="Hori S."/>
            <person name="Arai W."/>
            <person name="Tsubouchi T."/>
            <person name="Morono Y."/>
            <person name="Uchiyama I."/>
            <person name="Ito T."/>
            <person name="Fujiyama A."/>
            <person name="Inagaki F."/>
            <person name="Takami H."/>
        </authorList>
    </citation>
    <scope>NUCLEOTIDE SEQUENCE</scope>
    <source>
        <strain evidence="3">Expedition CK06-06</strain>
    </source>
</reference>
<accession>X0V730</accession>
<dbReference type="Gene3D" id="3.20.20.150">
    <property type="entry name" value="Divalent-metal-dependent TIM barrel enzymes"/>
    <property type="match status" value="1"/>
</dbReference>
<proteinExistence type="predicted"/>
<keyword evidence="1" id="KW-0413">Isomerase</keyword>
<dbReference type="AlphaFoldDB" id="X0V730"/>
<name>X0V730_9ZZZZ</name>
<organism evidence="3">
    <name type="scientific">marine sediment metagenome</name>
    <dbReference type="NCBI Taxonomy" id="412755"/>
    <lineage>
        <taxon>unclassified sequences</taxon>
        <taxon>metagenomes</taxon>
        <taxon>ecological metagenomes</taxon>
    </lineage>
</organism>
<dbReference type="GO" id="GO:0016853">
    <property type="term" value="F:isomerase activity"/>
    <property type="evidence" value="ECO:0007669"/>
    <property type="project" value="UniProtKB-KW"/>
</dbReference>
<evidence type="ECO:0000313" key="3">
    <source>
        <dbReference type="EMBL" id="GAG13925.1"/>
    </source>
</evidence>
<dbReference type="Pfam" id="PF01261">
    <property type="entry name" value="AP_endonuc_2"/>
    <property type="match status" value="1"/>
</dbReference>
<comment type="caution">
    <text evidence="3">The sequence shown here is derived from an EMBL/GenBank/DDBJ whole genome shotgun (WGS) entry which is preliminary data.</text>
</comment>